<dbReference type="EMBL" id="MVGC01000155">
    <property type="protein sequence ID" value="RJE22695.1"/>
    <property type="molecule type" value="Genomic_DNA"/>
</dbReference>
<dbReference type="AlphaFoldDB" id="A0A3A2ZXH0"/>
<evidence type="ECO:0000313" key="1">
    <source>
        <dbReference type="EMBL" id="RJE22695.1"/>
    </source>
</evidence>
<dbReference type="OrthoDB" id="2338662at2759"/>
<proteinExistence type="predicted"/>
<gene>
    <name evidence="1" type="ORF">PHISCL_04956</name>
</gene>
<protein>
    <recommendedName>
        <fullName evidence="3">Glycoside hydrolase subgroup catalytic core</fullName>
    </recommendedName>
</protein>
<reference evidence="2" key="1">
    <citation type="submission" date="2017-02" db="EMBL/GenBank/DDBJ databases">
        <authorList>
            <person name="Tafer H."/>
            <person name="Lopandic K."/>
        </authorList>
    </citation>
    <scope>NUCLEOTIDE SEQUENCE [LARGE SCALE GENOMIC DNA]</scope>
    <source>
        <strain evidence="2">CBS 366.77</strain>
    </source>
</reference>
<dbReference type="STRING" id="2070753.A0A3A2ZXH0"/>
<sequence length="503" mass="56759">MSLYTAEDEAGSVIVDAGISYMYGERFEGNHAGELEVEIVIEGSKDRAVHTVPLNSSSNEIGLSLAALQPRFEPYNLTLTASVVDGDRGRHRRVYSATTELYRKPMRTDGGSITKLDSLYGGLLVQEYMTGSKTWTPILPYSFYVSWDGWLEKSLDNVQKFKDRGYNIIHIVPNAGLPNEAFDFTKLNMFLDKCDELGLWVMYDMRWTYTNLSSVEEQVNIIKSRKSMLLWYTADEPDGHGDPLDAPKKAYDLIKSMDPWHPVSLCLNCYNFHYEEYSSGADIILSDVYPIAVSTKWSGVYHTVCNVTYGCCGCDDCEGNFEDVSHRLDRYSEYQTWLHAGPKTLWGTPQAFGNESYWRRAPTTKEELVMTMLSINHNAKGIVMWVYPTNPYLINVTSDLSQVLVTLEVARFLLGAPTVALEVSGHQRIDTAGWMVDNRMLVSIVYLEYSTLPSQVEVILPPGARSISRVLWGSHGWIVSRGRLLKNDGLDGLETDLVVVEFE</sequence>
<accession>A0A3A2ZXH0</accession>
<comment type="caution">
    <text evidence="1">The sequence shown here is derived from an EMBL/GenBank/DDBJ whole genome shotgun (WGS) entry which is preliminary data.</text>
</comment>
<organism evidence="1 2">
    <name type="scientific">Aspergillus sclerotialis</name>
    <dbReference type="NCBI Taxonomy" id="2070753"/>
    <lineage>
        <taxon>Eukaryota</taxon>
        <taxon>Fungi</taxon>
        <taxon>Dikarya</taxon>
        <taxon>Ascomycota</taxon>
        <taxon>Pezizomycotina</taxon>
        <taxon>Eurotiomycetes</taxon>
        <taxon>Eurotiomycetidae</taxon>
        <taxon>Eurotiales</taxon>
        <taxon>Aspergillaceae</taxon>
        <taxon>Aspergillus</taxon>
        <taxon>Aspergillus subgen. Polypaecilum</taxon>
    </lineage>
</organism>
<name>A0A3A2ZXH0_9EURO</name>
<dbReference type="Proteomes" id="UP000266188">
    <property type="component" value="Unassembled WGS sequence"/>
</dbReference>
<dbReference type="Gene3D" id="3.20.20.80">
    <property type="entry name" value="Glycosidases"/>
    <property type="match status" value="1"/>
</dbReference>
<dbReference type="InterPro" id="IPR017853">
    <property type="entry name" value="GH"/>
</dbReference>
<keyword evidence="2" id="KW-1185">Reference proteome</keyword>
<evidence type="ECO:0000313" key="2">
    <source>
        <dbReference type="Proteomes" id="UP000266188"/>
    </source>
</evidence>
<evidence type="ECO:0008006" key="3">
    <source>
        <dbReference type="Google" id="ProtNLM"/>
    </source>
</evidence>
<dbReference type="SUPFAM" id="SSF51445">
    <property type="entry name" value="(Trans)glycosidases"/>
    <property type="match status" value="1"/>
</dbReference>